<dbReference type="InterPro" id="IPR036047">
    <property type="entry name" value="F-box-like_dom_sf"/>
</dbReference>
<feature type="region of interest" description="Disordered" evidence="1">
    <location>
        <begin position="432"/>
        <end position="456"/>
    </location>
</feature>
<dbReference type="SMART" id="SM00256">
    <property type="entry name" value="FBOX"/>
    <property type="match status" value="1"/>
</dbReference>
<protein>
    <recommendedName>
        <fullName evidence="2">F-box domain-containing protein</fullName>
    </recommendedName>
</protein>
<dbReference type="EMBL" id="GDKF01007811">
    <property type="protein sequence ID" value="JAT70811.1"/>
    <property type="molecule type" value="Transcribed_RNA"/>
</dbReference>
<dbReference type="Gene3D" id="1.20.1280.50">
    <property type="match status" value="1"/>
</dbReference>
<dbReference type="AlphaFoldDB" id="A0A1D1ZVD6"/>
<evidence type="ECO:0000259" key="2">
    <source>
        <dbReference type="PROSITE" id="PS50181"/>
    </source>
</evidence>
<name>A0A1D1ZVD6_AUXPR</name>
<dbReference type="SUPFAM" id="SSF81383">
    <property type="entry name" value="F-box domain"/>
    <property type="match status" value="1"/>
</dbReference>
<evidence type="ECO:0000313" key="3">
    <source>
        <dbReference type="EMBL" id="JAT70811.1"/>
    </source>
</evidence>
<gene>
    <name evidence="3" type="ORF">g.10122</name>
</gene>
<dbReference type="InterPro" id="IPR001810">
    <property type="entry name" value="F-box_dom"/>
</dbReference>
<reference evidence="3" key="1">
    <citation type="submission" date="2015-08" db="EMBL/GenBank/DDBJ databases">
        <authorList>
            <person name="Babu N.S."/>
            <person name="Beckwith C.J."/>
            <person name="Beseler K.G."/>
            <person name="Brison A."/>
            <person name="Carone J.V."/>
            <person name="Caskin T.P."/>
            <person name="Diamond M."/>
            <person name="Durham M.E."/>
            <person name="Foxe J.M."/>
            <person name="Go M."/>
            <person name="Henderson B.A."/>
            <person name="Jones I.B."/>
            <person name="McGettigan J.A."/>
            <person name="Micheletti S.J."/>
            <person name="Nasrallah M.E."/>
            <person name="Ortiz D."/>
            <person name="Piller C.R."/>
            <person name="Privatt S.R."/>
            <person name="Schneider S.L."/>
            <person name="Sharp S."/>
            <person name="Smith T.C."/>
            <person name="Stanton J.D."/>
            <person name="Ullery H.E."/>
            <person name="Wilson R.J."/>
            <person name="Serrano M.G."/>
            <person name="Buck G."/>
            <person name="Lee V."/>
            <person name="Wang Y."/>
            <person name="Carvalho R."/>
            <person name="Voegtly L."/>
            <person name="Shi R."/>
            <person name="Duckworth R."/>
            <person name="Johnson A."/>
            <person name="Loviza R."/>
            <person name="Walstead R."/>
            <person name="Shah Z."/>
            <person name="Kiflezghi M."/>
            <person name="Wade K."/>
            <person name="Ball S.L."/>
            <person name="Bradley K.W."/>
            <person name="Asai D.J."/>
            <person name="Bowman C.A."/>
            <person name="Russell D.A."/>
            <person name="Pope W.H."/>
            <person name="Jacobs-Sera D."/>
            <person name="Hendrix R.W."/>
            <person name="Hatfull G.F."/>
        </authorList>
    </citation>
    <scope>NUCLEOTIDE SEQUENCE</scope>
</reference>
<feature type="compositionally biased region" description="Gly residues" evidence="1">
    <location>
        <begin position="251"/>
        <end position="260"/>
    </location>
</feature>
<accession>A0A1D1ZVD6</accession>
<feature type="region of interest" description="Disordered" evidence="1">
    <location>
        <begin position="239"/>
        <end position="298"/>
    </location>
</feature>
<organism evidence="3">
    <name type="scientific">Auxenochlorella protothecoides</name>
    <name type="common">Green microalga</name>
    <name type="synonym">Chlorella protothecoides</name>
    <dbReference type="NCBI Taxonomy" id="3075"/>
    <lineage>
        <taxon>Eukaryota</taxon>
        <taxon>Viridiplantae</taxon>
        <taxon>Chlorophyta</taxon>
        <taxon>core chlorophytes</taxon>
        <taxon>Trebouxiophyceae</taxon>
        <taxon>Chlorellales</taxon>
        <taxon>Chlorellaceae</taxon>
        <taxon>Auxenochlorella</taxon>
    </lineage>
</organism>
<evidence type="ECO:0000256" key="1">
    <source>
        <dbReference type="SAM" id="MobiDB-lite"/>
    </source>
</evidence>
<dbReference type="PROSITE" id="PS50181">
    <property type="entry name" value="FBOX"/>
    <property type="match status" value="1"/>
</dbReference>
<proteinExistence type="predicted"/>
<sequence>MHGTPGNRGGAAEHFHNLQTLTDELLEHVLSRCSVMDICRVSKVSRRLRDVTWRSEVIWAEQWSRTYPGLSPPPEDQEVARTDDEHATGMRISSSYMLRAFREQWTRRSRDAAVVRRARRAARASKVQVLEQGVHRLQRAVQAERALLASLHEQLHGLSTSRRAGLLLCLGGGPGSGWACKDTSPSQQGCANRGHGLGRQPDADVTKDSMPYYSALFHGAQEHAAVQPSGWRPVASPCGSAGLAARHGAGPSAGGGGGGEPAAAPPRVPAGALQAVQPAGGRDAAPEGRPRQAGPAAPLRGVGHPGHGPCQAVCCGLRHAWRSCSQRRLEHVESEVFTQATSGCPCLHSPPWNTMHGATVTGSSDHDCSASASPGGRVSGTSHLLGQACQMWSRPSVTCDPGAGEASLPVRPAAALSPPALFASGTSCRNGVAAGVAAAEPQPPRCPVEGGRARPA</sequence>
<feature type="domain" description="F-box" evidence="2">
    <location>
        <begin position="15"/>
        <end position="62"/>
    </location>
</feature>
<dbReference type="Pfam" id="PF00646">
    <property type="entry name" value="F-box"/>
    <property type="match status" value="1"/>
</dbReference>
<dbReference type="CDD" id="cd09917">
    <property type="entry name" value="F-box_SF"/>
    <property type="match status" value="1"/>
</dbReference>